<sequence length="385" mass="42715">MRNTGTVAGDVSLRLQWDELLDSVWQRRAELATEHFHRFQGGTSTSAHRVESGEILAFTREAFEMLLLQLRGKELPEHLAKIPRNLGMRRARQHVDLDELLQAVRLNFSVLWDALRNSADDDCLRALVHHLSDVNAAVERYVLDVQFAYLQERSRMSHSSRLKTTHSVSRLFTGDLAQPGALPEIAASLGVPEDAVFELVAAVGERIPALRNFLEERREDEIYFDYESDGILLAFRRQFAEGNPHGFPGLQGGYLGHVQGLAEIPRALNAAALLARAAADQTGLLDLDHGWPVLASAYLDANIPDFRARILGGLGALPPNERDRMMETVHAYLETGSLKTSADRLYCHRNTVINRLAGFKAATGYDVRVPQEAALVLVAARCPGA</sequence>
<dbReference type="Gene3D" id="1.10.10.2840">
    <property type="entry name" value="PucR C-terminal helix-turn-helix domain"/>
    <property type="match status" value="1"/>
</dbReference>
<evidence type="ECO:0000313" key="3">
    <source>
        <dbReference type="EMBL" id="MBD7996822.1"/>
    </source>
</evidence>
<dbReference type="PANTHER" id="PTHR33744">
    <property type="entry name" value="CARBOHYDRATE DIACID REGULATOR"/>
    <property type="match status" value="1"/>
</dbReference>
<organism evidence="3 4">
    <name type="scientific">Arthrobacter gallicola</name>
    <dbReference type="NCBI Taxonomy" id="2762225"/>
    <lineage>
        <taxon>Bacteria</taxon>
        <taxon>Bacillati</taxon>
        <taxon>Actinomycetota</taxon>
        <taxon>Actinomycetes</taxon>
        <taxon>Micrococcales</taxon>
        <taxon>Micrococcaceae</taxon>
        <taxon>Arthrobacter</taxon>
    </lineage>
</organism>
<accession>A0ABR8UW84</accession>
<feature type="domain" description="PucR C-terminal helix-turn-helix" evidence="1">
    <location>
        <begin position="326"/>
        <end position="381"/>
    </location>
</feature>
<feature type="domain" description="RsbT co-antagonist protein RsbRD N-terminal" evidence="2">
    <location>
        <begin position="30"/>
        <end position="157"/>
    </location>
</feature>
<dbReference type="Pfam" id="PF14361">
    <property type="entry name" value="RsbRD_N"/>
    <property type="match status" value="1"/>
</dbReference>
<gene>
    <name evidence="3" type="ORF">H9639_16110</name>
</gene>
<reference evidence="3 4" key="1">
    <citation type="submission" date="2020-08" db="EMBL/GenBank/DDBJ databases">
        <title>A Genomic Blueprint of the Chicken Gut Microbiome.</title>
        <authorList>
            <person name="Gilroy R."/>
            <person name="Ravi A."/>
            <person name="Getino M."/>
            <person name="Pursley I."/>
            <person name="Horton D.L."/>
            <person name="Alikhan N.-F."/>
            <person name="Baker D."/>
            <person name="Gharbi K."/>
            <person name="Hall N."/>
            <person name="Watson M."/>
            <person name="Adriaenssens E.M."/>
            <person name="Foster-Nyarko E."/>
            <person name="Jarju S."/>
            <person name="Secka A."/>
            <person name="Antonio M."/>
            <person name="Oren A."/>
            <person name="Chaudhuri R."/>
            <person name="La Ragione R.M."/>
            <person name="Hildebrand F."/>
            <person name="Pallen M.J."/>
        </authorList>
    </citation>
    <scope>NUCLEOTIDE SEQUENCE [LARGE SCALE GENOMIC DNA]</scope>
    <source>
        <strain evidence="3 4">Sa2CUA1</strain>
    </source>
</reference>
<name>A0ABR8UW84_9MICC</name>
<dbReference type="Pfam" id="PF13556">
    <property type="entry name" value="HTH_30"/>
    <property type="match status" value="1"/>
</dbReference>
<protein>
    <submittedName>
        <fullName evidence="3">Helix-turn-helix domain-containing protein</fullName>
    </submittedName>
</protein>
<dbReference type="InterPro" id="IPR042070">
    <property type="entry name" value="PucR_C-HTH_sf"/>
</dbReference>
<dbReference type="InterPro" id="IPR025751">
    <property type="entry name" value="RsbRD_N_dom"/>
</dbReference>
<dbReference type="EMBL" id="JACSQD010000008">
    <property type="protein sequence ID" value="MBD7996822.1"/>
    <property type="molecule type" value="Genomic_DNA"/>
</dbReference>
<dbReference type="InterPro" id="IPR051448">
    <property type="entry name" value="CdaR-like_regulators"/>
</dbReference>
<proteinExistence type="predicted"/>
<keyword evidence="4" id="KW-1185">Reference proteome</keyword>
<dbReference type="InterPro" id="IPR025736">
    <property type="entry name" value="PucR_C-HTH_dom"/>
</dbReference>
<evidence type="ECO:0000259" key="1">
    <source>
        <dbReference type="Pfam" id="PF13556"/>
    </source>
</evidence>
<evidence type="ECO:0000259" key="2">
    <source>
        <dbReference type="Pfam" id="PF14361"/>
    </source>
</evidence>
<comment type="caution">
    <text evidence="3">The sequence shown here is derived from an EMBL/GenBank/DDBJ whole genome shotgun (WGS) entry which is preliminary data.</text>
</comment>
<dbReference type="Proteomes" id="UP000609874">
    <property type="component" value="Unassembled WGS sequence"/>
</dbReference>
<dbReference type="RefSeq" id="WP_191809086.1">
    <property type="nucleotide sequence ID" value="NZ_JACSQD010000008.1"/>
</dbReference>
<evidence type="ECO:0000313" key="4">
    <source>
        <dbReference type="Proteomes" id="UP000609874"/>
    </source>
</evidence>